<proteinExistence type="predicted"/>
<evidence type="ECO:0000313" key="11">
    <source>
        <dbReference type="Proteomes" id="UP000462885"/>
    </source>
</evidence>
<evidence type="ECO:0000313" key="4">
    <source>
        <dbReference type="EMBL" id="KAB6522985.1"/>
    </source>
</evidence>
<reference evidence="2 8" key="1">
    <citation type="submission" date="2015-09" db="EMBL/GenBank/DDBJ databases">
        <authorList>
            <consortium name="Pathogen Informatics"/>
        </authorList>
    </citation>
    <scope>NUCLEOTIDE SEQUENCE [LARGE SCALE GENOMIC DNA]</scope>
    <source>
        <strain evidence="2 8">2789STDY5834842</strain>
    </source>
</reference>
<evidence type="ECO:0000313" key="9">
    <source>
        <dbReference type="Proteomes" id="UP000261278"/>
    </source>
</evidence>
<reference evidence="4 12" key="3">
    <citation type="journal article" date="2019" name="Nat. Med.">
        <title>A library of human gut bacterial isolates paired with longitudinal multiomics data enables mechanistic microbiome research.</title>
        <authorList>
            <person name="Poyet M."/>
            <person name="Groussin M."/>
            <person name="Gibbons S.M."/>
            <person name="Avila-Pacheco J."/>
            <person name="Jiang X."/>
            <person name="Kearney S.M."/>
            <person name="Perrotta A.R."/>
            <person name="Berdy B."/>
            <person name="Zhao S."/>
            <person name="Lieberman T.D."/>
            <person name="Swanson P.K."/>
            <person name="Smith M."/>
            <person name="Roesemann S."/>
            <person name="Alexander J.E."/>
            <person name="Rich S.A."/>
            <person name="Livny J."/>
            <person name="Vlamakis H."/>
            <person name="Clish C."/>
            <person name="Bullock K."/>
            <person name="Deik A."/>
            <person name="Scott J."/>
            <person name="Pierce K.A."/>
            <person name="Xavier R.J."/>
            <person name="Alm E.J."/>
        </authorList>
    </citation>
    <scope>NUCLEOTIDE SEQUENCE [LARGE SCALE GENOMIC DNA]</scope>
    <source>
        <strain evidence="4 12">BIOML-A122</strain>
    </source>
</reference>
<dbReference type="EMBL" id="JAKKWZ010000031">
    <property type="protein sequence ID" value="MCG0341231.1"/>
    <property type="molecule type" value="Genomic_DNA"/>
</dbReference>
<protein>
    <submittedName>
        <fullName evidence="3">DUF3732 domain-containing protein</fullName>
    </submittedName>
    <submittedName>
        <fullName evidence="2">Protein of uncharacterized function (DUF3732)</fullName>
    </submittedName>
</protein>
<dbReference type="Pfam" id="PF12532">
    <property type="entry name" value="DUF3732"/>
    <property type="match status" value="1"/>
</dbReference>
<evidence type="ECO:0000313" key="10">
    <source>
        <dbReference type="Proteomes" id="UP000285469"/>
    </source>
</evidence>
<evidence type="ECO:0000256" key="1">
    <source>
        <dbReference type="SAM" id="Coils"/>
    </source>
</evidence>
<dbReference type="InterPro" id="IPR022205">
    <property type="entry name" value="DUF3732"/>
</dbReference>
<reference evidence="5" key="5">
    <citation type="submission" date="2022-01" db="EMBL/GenBank/DDBJ databases">
        <authorList>
            <person name="Mingchao X."/>
        </authorList>
    </citation>
    <scope>NUCLEOTIDE SEQUENCE</scope>
    <source>
        <strain evidence="5">Bv4372</strain>
    </source>
</reference>
<reference evidence="9 10" key="2">
    <citation type="submission" date="2018-08" db="EMBL/GenBank/DDBJ databases">
        <title>A genome reference for cultivated species of the human gut microbiota.</title>
        <authorList>
            <person name="Zou Y."/>
            <person name="Xue W."/>
            <person name="Luo G."/>
        </authorList>
    </citation>
    <scope>NUCLEOTIDE SEQUENCE [LARGE SCALE GENOMIC DNA]</scope>
    <source>
        <strain evidence="7 10">AF12-25</strain>
        <strain evidence="6 9">TF05-18</strain>
    </source>
</reference>
<keyword evidence="1" id="KW-0175">Coiled coil</keyword>
<dbReference type="Gene3D" id="3.40.50.300">
    <property type="entry name" value="P-loop containing nucleotide triphosphate hydrolases"/>
    <property type="match status" value="1"/>
</dbReference>
<dbReference type="Proteomes" id="UP000285469">
    <property type="component" value="Unassembled WGS sequence"/>
</dbReference>
<dbReference type="RefSeq" id="WP_057250083.1">
    <property type="nucleotide sequence ID" value="NZ_CAXKYE010000028.1"/>
</dbReference>
<dbReference type="EMBL" id="CYZI01000007">
    <property type="protein sequence ID" value="CUO25908.1"/>
    <property type="molecule type" value="Genomic_DNA"/>
</dbReference>
<dbReference type="EMBL" id="QSSN01000034">
    <property type="protein sequence ID" value="RGL81601.1"/>
    <property type="molecule type" value="Genomic_DNA"/>
</dbReference>
<evidence type="ECO:0000313" key="2">
    <source>
        <dbReference type="EMBL" id="CUO25908.1"/>
    </source>
</evidence>
<sequence>MNLYIESIKLWFKGFSENSQRTITYPFIPNKINVITGDSSTGKSSILGIIDYLFLSDNPVIVENIVNENVEFYGMHLYLNGTSYILIRKAPHFGKGSQDVYWEKQQEYPTPYTPTHTVGNMRALLTCMFKVPKHEEKVGHKTYPMTFRHFLPFNYLTEDIISSANTYFDTAFFMNRSFDAHLDYALEYVNGIRCHNGKEVESAIQKAEKDLNNYQLKHQKAQADEIKYRDCLVSIYEDALRLNLVPADNLFIRENANELQHYIQRTIDEYDKLIKNDEDTNKLERLKKQRDGLKSKLSVYSSLLSEMGKQKDMGVKIQDSLRPISYIRKHIDEVIICSETTELLDLLEKQLIKIKKLRTETPKLPVDFTSRYEELKQELETCETELKRLTSLRKTIANPRWINMALSLKYQLKELKKPQVDTFQPNVEQDMLSKIESLKIQLKQMYLLPHDVKEILNEYINKYFLSKNGIVDSYLDSSMRYDDEERRVSLLKNGEEYSIRNVGSKSNYMFLHLCFFLGLHRSIMAHQSEQVGSFLFIDQPSIPYYADKNALENDDKKQLIKAFGLLNDFMKDIIDGEKNHFQIILIEHADESYWEDLEYFHTAAKFSKSENGGLIPNYIYE</sequence>
<gene>
    <name evidence="7" type="ORF">DWV70_17850</name>
    <name evidence="6" type="ORF">DXC44_19560</name>
    <name evidence="2" type="ORF">ERS852457_01630</name>
    <name evidence="3" type="ORF">F9Z94_05690</name>
    <name evidence="4" type="ORF">GAY98_19770</name>
    <name evidence="5" type="ORF">L4X52_14725</name>
</gene>
<evidence type="ECO:0000313" key="3">
    <source>
        <dbReference type="EMBL" id="KAB5439547.1"/>
    </source>
</evidence>
<feature type="coiled-coil region" evidence="1">
    <location>
        <begin position="276"/>
        <end position="303"/>
    </location>
</feature>
<name>A0A174DNV3_PHOVU</name>
<evidence type="ECO:0000313" key="7">
    <source>
        <dbReference type="EMBL" id="RGW45506.1"/>
    </source>
</evidence>
<reference evidence="3 11" key="4">
    <citation type="submission" date="2019-10" db="EMBL/GenBank/DDBJ databases">
        <title>Genome Sequence and Assembly of iSURF_14.</title>
        <authorList>
            <person name="Wucher B.R."/>
            <person name="Ruoff K.L."/>
            <person name="Price C.E."/>
            <person name="Valls R.R."/>
            <person name="O'Toole G.A."/>
        </authorList>
    </citation>
    <scope>NUCLEOTIDE SEQUENCE [LARGE SCALE GENOMIC DNA]</scope>
    <source>
        <strain evidence="3 11">ANK132K_3B</strain>
    </source>
</reference>
<dbReference type="Proteomes" id="UP000462885">
    <property type="component" value="Unassembled WGS sequence"/>
</dbReference>
<dbReference type="EMBL" id="WCIF01000005">
    <property type="protein sequence ID" value="KAB5439547.1"/>
    <property type="molecule type" value="Genomic_DNA"/>
</dbReference>
<accession>A0A174DNV3</accession>
<dbReference type="AlphaFoldDB" id="A0A174DNV3"/>
<dbReference type="Proteomes" id="UP000095333">
    <property type="component" value="Unassembled WGS sequence"/>
</dbReference>
<dbReference type="Proteomes" id="UP000261278">
    <property type="component" value="Unassembled WGS sequence"/>
</dbReference>
<evidence type="ECO:0000313" key="12">
    <source>
        <dbReference type="Proteomes" id="UP000469427"/>
    </source>
</evidence>
<dbReference type="Proteomes" id="UP000469427">
    <property type="component" value="Unassembled WGS sequence"/>
</dbReference>
<evidence type="ECO:0000313" key="5">
    <source>
        <dbReference type="EMBL" id="MCG0341231.1"/>
    </source>
</evidence>
<evidence type="ECO:0000313" key="6">
    <source>
        <dbReference type="EMBL" id="RGL81601.1"/>
    </source>
</evidence>
<feature type="coiled-coil region" evidence="1">
    <location>
        <begin position="197"/>
        <end position="224"/>
    </location>
</feature>
<dbReference type="EMBL" id="WDBI01000042">
    <property type="protein sequence ID" value="KAB6522985.1"/>
    <property type="molecule type" value="Genomic_DNA"/>
</dbReference>
<organism evidence="2 8">
    <name type="scientific">Phocaeicola vulgatus</name>
    <name type="common">Bacteroides vulgatus</name>
    <dbReference type="NCBI Taxonomy" id="821"/>
    <lineage>
        <taxon>Bacteria</taxon>
        <taxon>Pseudomonadati</taxon>
        <taxon>Bacteroidota</taxon>
        <taxon>Bacteroidia</taxon>
        <taxon>Bacteroidales</taxon>
        <taxon>Bacteroidaceae</taxon>
        <taxon>Phocaeicola</taxon>
    </lineage>
</organism>
<dbReference type="EMBL" id="QSAI01000040">
    <property type="protein sequence ID" value="RGW45506.1"/>
    <property type="molecule type" value="Genomic_DNA"/>
</dbReference>
<dbReference type="Proteomes" id="UP001201179">
    <property type="component" value="Unassembled WGS sequence"/>
</dbReference>
<dbReference type="InterPro" id="IPR027417">
    <property type="entry name" value="P-loop_NTPase"/>
</dbReference>
<evidence type="ECO:0000313" key="8">
    <source>
        <dbReference type="Proteomes" id="UP000095333"/>
    </source>
</evidence>